<evidence type="ECO:0000256" key="12">
    <source>
        <dbReference type="PROSITE-ProRule" id="PRU10141"/>
    </source>
</evidence>
<evidence type="ECO:0000256" key="10">
    <source>
        <dbReference type="ARBA" id="ARBA00047899"/>
    </source>
</evidence>
<dbReference type="PROSITE" id="PS00108">
    <property type="entry name" value="PROTEIN_KINASE_ST"/>
    <property type="match status" value="1"/>
</dbReference>
<feature type="compositionally biased region" description="Polar residues" evidence="13">
    <location>
        <begin position="61"/>
        <end position="71"/>
    </location>
</feature>
<evidence type="ECO:0000256" key="13">
    <source>
        <dbReference type="SAM" id="MobiDB-lite"/>
    </source>
</evidence>
<feature type="region of interest" description="Disordered" evidence="13">
    <location>
        <begin position="777"/>
        <end position="809"/>
    </location>
</feature>
<keyword evidence="4" id="KW-0723">Serine/threonine-protein kinase</keyword>
<proteinExistence type="inferred from homology"/>
<dbReference type="GO" id="GO:0005524">
    <property type="term" value="F:ATP binding"/>
    <property type="evidence" value="ECO:0007669"/>
    <property type="project" value="UniProtKB-UniRule"/>
</dbReference>
<feature type="compositionally biased region" description="Low complexity" evidence="13">
    <location>
        <begin position="1054"/>
        <end position="1066"/>
    </location>
</feature>
<feature type="compositionally biased region" description="Basic and acidic residues" evidence="13">
    <location>
        <begin position="1037"/>
        <end position="1052"/>
    </location>
</feature>
<dbReference type="InterPro" id="IPR011009">
    <property type="entry name" value="Kinase-like_dom_sf"/>
</dbReference>
<dbReference type="SMART" id="SM00220">
    <property type="entry name" value="S_TKc"/>
    <property type="match status" value="1"/>
</dbReference>
<keyword evidence="9 12" id="KW-0067">ATP-binding</keyword>
<dbReference type="GO" id="GO:0000399">
    <property type="term" value="C:cellular bud neck septin structure"/>
    <property type="evidence" value="ECO:0007669"/>
    <property type="project" value="UniProtKB-ARBA"/>
</dbReference>
<keyword evidence="16" id="KW-1185">Reference proteome</keyword>
<comment type="subcellular location">
    <subcellularLocation>
        <location evidence="1">Bud neck</location>
    </subcellularLocation>
</comment>
<evidence type="ECO:0000256" key="3">
    <source>
        <dbReference type="ARBA" id="ARBA00012513"/>
    </source>
</evidence>
<dbReference type="Pfam" id="PF00069">
    <property type="entry name" value="Pkinase"/>
    <property type="match status" value="1"/>
</dbReference>
<dbReference type="InterPro" id="IPR008271">
    <property type="entry name" value="Ser/Thr_kinase_AS"/>
</dbReference>
<dbReference type="SUPFAM" id="SSF56112">
    <property type="entry name" value="Protein kinase-like (PK-like)"/>
    <property type="match status" value="1"/>
</dbReference>
<dbReference type="PANTHER" id="PTHR24346">
    <property type="entry name" value="MAP/MICROTUBULE AFFINITY-REGULATING KINASE"/>
    <property type="match status" value="1"/>
</dbReference>
<dbReference type="Proteomes" id="UP000774326">
    <property type="component" value="Unassembled WGS sequence"/>
</dbReference>
<evidence type="ECO:0000256" key="4">
    <source>
        <dbReference type="ARBA" id="ARBA00022527"/>
    </source>
</evidence>
<organism evidence="15 16">
    <name type="scientific">Wickerhamomyces pijperi</name>
    <name type="common">Yeast</name>
    <name type="synonym">Pichia pijperi</name>
    <dbReference type="NCBI Taxonomy" id="599730"/>
    <lineage>
        <taxon>Eukaryota</taxon>
        <taxon>Fungi</taxon>
        <taxon>Dikarya</taxon>
        <taxon>Ascomycota</taxon>
        <taxon>Saccharomycotina</taxon>
        <taxon>Saccharomycetes</taxon>
        <taxon>Phaffomycetales</taxon>
        <taxon>Wickerhamomycetaceae</taxon>
        <taxon>Wickerhamomyces</taxon>
    </lineage>
</organism>
<evidence type="ECO:0000256" key="1">
    <source>
        <dbReference type="ARBA" id="ARBA00004266"/>
    </source>
</evidence>
<dbReference type="GO" id="GO:0005940">
    <property type="term" value="C:septin ring"/>
    <property type="evidence" value="ECO:0007669"/>
    <property type="project" value="UniProtKB-ARBA"/>
</dbReference>
<feature type="compositionally biased region" description="Polar residues" evidence="13">
    <location>
        <begin position="558"/>
        <end position="568"/>
    </location>
</feature>
<feature type="binding site" evidence="12">
    <location>
        <position position="143"/>
    </location>
    <ligand>
        <name>ATP</name>
        <dbReference type="ChEBI" id="CHEBI:30616"/>
    </ligand>
</feature>
<dbReference type="CDD" id="cd14081">
    <property type="entry name" value="STKc_BRSK1_2"/>
    <property type="match status" value="1"/>
</dbReference>
<feature type="compositionally biased region" description="Low complexity" evidence="13">
    <location>
        <begin position="542"/>
        <end position="557"/>
    </location>
</feature>
<dbReference type="EMBL" id="JAEUBG010004553">
    <property type="protein sequence ID" value="KAH3681155.1"/>
    <property type="molecule type" value="Genomic_DNA"/>
</dbReference>
<dbReference type="PANTHER" id="PTHR24346:SF110">
    <property type="entry name" value="NON-SPECIFIC SERINE_THREONINE PROTEIN KINASE"/>
    <property type="match status" value="1"/>
</dbReference>
<feature type="region of interest" description="Disordered" evidence="13">
    <location>
        <begin position="99"/>
        <end position="118"/>
    </location>
</feature>
<evidence type="ECO:0000256" key="8">
    <source>
        <dbReference type="ARBA" id="ARBA00022777"/>
    </source>
</evidence>
<sequence length="1211" mass="134413">MAAQVDMLNPQVSSNLAQTAARVALATNTNILNLEAAFETPKTYPTTLHDNGKHNAPHQAAQKSSIQPSIQTKEEPSDLDRIVESVENATKRLSLISTNTNSSKRKSKNHVGPWRLGRTLGRGSSGRVRLAKHSETGQLAAVKIVPKAKFQKPNSKKDDLSPLGIEREIIIMKLISHQNIMALHDVWENKGELYLVLEYVEGGELFDYLVKKGRLQEDEAIRYFRQIISGVSYCHQFNICHRDLKPENLLLDKNQNIKIADFGMAALEMNQKLLETSCGSPHYASPEIVSGKTYHGSPSDVWSCGIILFALLTGHLPFDDDNIKVLLTKVQTGTFTIPSYISREAGDLIRRMLVTDPEKRIRIFDIINHPLLKKYETSKTLKSSRNDRSKISQYYNKVDKLTLSRDEIDTDILKSLSILFHGTTEAQLVPRLMSSSSNPEKIFYYLLQEYKNINQDTLRKAPVNRPGNGMLKKSKSSVKTLLNEYPPNTNANALPAEAASGLLSSKLKRSFRTPTGKIQIPASRSSQRNVSLNNKSITLLGHSSTSLSRSSSKSSFLPNATGTSTAKKVQSRGKRMSLLPPLSTLDLSLNLESSWSILDSNGAISTPTRNIHTGSGSDIFAPLRSPPALPSFNFNDSLVERDVKNGSPLKNQIVEPAEDTTTELSDLPEIPGRLEKVGDARTGISSIHQNNASLRRKSTISRTTSNLRTLTLDPKFKPRRVSENNAKVLNRFGVKVRENRKSISKLSYMQSNTSLNLNVLLESQEMAAEEDFGLNSKQQAHIHEKANPPSTPLPVPPLDNEGNMSGNTRLASSVYSSTSARNVSGSGAQYSDASSCYSTGYTTFDGADTYKEIPEKTSVAQMITVSNGSNVNVLKSINISKEQQAEEVLNHGILSTERDSSFVGNVSQVADSTAGDLDLSLQTVIHRPLYNSIVSSDNEHSGYGFGSATEFQDSKHYSADYSKNEHSPDGHIGIKKSSSFEDGFEDIDDDEEEDDFESFGEVKKHNLVKSISEQTEEAAVEGYGSVVTDMPKLDLTKNRDIKTSNNKKENSADTKISTSSKLSGSSSIKKSNWFIRFFSSLSNKEATRVNNTAQLKEQVAKPSKRGSERTFKSKIPLMIIKRAIKSTLLLKQQEGLVKNVFETSSNKITARVPIQGFFSSNMVIFEVFYNFEMNSFVVTKTRGPQKWFKKVLKEVEFLVRYEEQRFSDEKI</sequence>
<dbReference type="GO" id="GO:0004674">
    <property type="term" value="F:protein serine/threonine kinase activity"/>
    <property type="evidence" value="ECO:0007669"/>
    <property type="project" value="UniProtKB-KW"/>
</dbReference>
<feature type="region of interest" description="Disordered" evidence="13">
    <location>
        <begin position="43"/>
        <end position="77"/>
    </location>
</feature>
<reference evidence="15" key="1">
    <citation type="journal article" date="2021" name="Open Biol.">
        <title>Shared evolutionary footprints suggest mitochondrial oxidative damage underlies multiple complex I losses in fungi.</title>
        <authorList>
            <person name="Schikora-Tamarit M.A."/>
            <person name="Marcet-Houben M."/>
            <person name="Nosek J."/>
            <person name="Gabaldon T."/>
        </authorList>
    </citation>
    <scope>NUCLEOTIDE SEQUENCE</scope>
    <source>
        <strain evidence="15">CBS2887</strain>
    </source>
</reference>
<comment type="catalytic activity">
    <reaction evidence="11">
        <text>L-seryl-[protein] + ATP = O-phospho-L-seryl-[protein] + ADP + H(+)</text>
        <dbReference type="Rhea" id="RHEA:17989"/>
        <dbReference type="Rhea" id="RHEA-COMP:9863"/>
        <dbReference type="Rhea" id="RHEA-COMP:11604"/>
        <dbReference type="ChEBI" id="CHEBI:15378"/>
        <dbReference type="ChEBI" id="CHEBI:29999"/>
        <dbReference type="ChEBI" id="CHEBI:30616"/>
        <dbReference type="ChEBI" id="CHEBI:83421"/>
        <dbReference type="ChEBI" id="CHEBI:456216"/>
        <dbReference type="EC" id="2.7.11.1"/>
    </reaction>
</comment>
<dbReference type="PROSITE" id="PS00107">
    <property type="entry name" value="PROTEIN_KINASE_ATP"/>
    <property type="match status" value="1"/>
</dbReference>
<gene>
    <name evidence="15" type="ORF">WICPIJ_007850</name>
</gene>
<evidence type="ECO:0000313" key="15">
    <source>
        <dbReference type="EMBL" id="KAH3681155.1"/>
    </source>
</evidence>
<comment type="caution">
    <text evidence="15">The sequence shown here is derived from an EMBL/GenBank/DDBJ whole genome shotgun (WGS) entry which is preliminary data.</text>
</comment>
<evidence type="ECO:0000256" key="7">
    <source>
        <dbReference type="ARBA" id="ARBA00022741"/>
    </source>
</evidence>
<dbReference type="InterPro" id="IPR017441">
    <property type="entry name" value="Protein_kinase_ATP_BS"/>
</dbReference>
<keyword evidence="8" id="KW-0418">Kinase</keyword>
<name>A0A9P8TJP8_WICPI</name>
<evidence type="ECO:0000256" key="9">
    <source>
        <dbReference type="ARBA" id="ARBA00022840"/>
    </source>
</evidence>
<comment type="catalytic activity">
    <reaction evidence="10">
        <text>L-threonyl-[protein] + ATP = O-phospho-L-threonyl-[protein] + ADP + H(+)</text>
        <dbReference type="Rhea" id="RHEA:46608"/>
        <dbReference type="Rhea" id="RHEA-COMP:11060"/>
        <dbReference type="Rhea" id="RHEA-COMP:11605"/>
        <dbReference type="ChEBI" id="CHEBI:15378"/>
        <dbReference type="ChEBI" id="CHEBI:30013"/>
        <dbReference type="ChEBI" id="CHEBI:30616"/>
        <dbReference type="ChEBI" id="CHEBI:61977"/>
        <dbReference type="ChEBI" id="CHEBI:456216"/>
        <dbReference type="EC" id="2.7.11.1"/>
    </reaction>
</comment>
<comment type="similarity">
    <text evidence="2">Belongs to the protein kinase superfamily. CAMK Ser/Thr protein kinase family. NIM1 subfamily.</text>
</comment>
<feature type="region of interest" description="Disordered" evidence="13">
    <location>
        <begin position="542"/>
        <end position="574"/>
    </location>
</feature>
<evidence type="ECO:0000256" key="5">
    <source>
        <dbReference type="ARBA" id="ARBA00022553"/>
    </source>
</evidence>
<dbReference type="PROSITE" id="PS50011">
    <property type="entry name" value="PROTEIN_KINASE_DOM"/>
    <property type="match status" value="1"/>
</dbReference>
<reference evidence="15" key="2">
    <citation type="submission" date="2021-01" db="EMBL/GenBank/DDBJ databases">
        <authorList>
            <person name="Schikora-Tamarit M.A."/>
        </authorList>
    </citation>
    <scope>NUCLEOTIDE SEQUENCE</scope>
    <source>
        <strain evidence="15">CBS2887</strain>
    </source>
</reference>
<evidence type="ECO:0000256" key="2">
    <source>
        <dbReference type="ARBA" id="ARBA00010791"/>
    </source>
</evidence>
<protein>
    <recommendedName>
        <fullName evidence="3">non-specific serine/threonine protein kinase</fullName>
        <ecNumber evidence="3">2.7.11.1</ecNumber>
    </recommendedName>
</protein>
<feature type="region of interest" description="Disordered" evidence="13">
    <location>
        <begin position="1037"/>
        <end position="1066"/>
    </location>
</feature>
<keyword evidence="5" id="KW-0597">Phosphoprotein</keyword>
<accession>A0A9P8TJP8</accession>
<feature type="domain" description="Protein kinase" evidence="14">
    <location>
        <begin position="114"/>
        <end position="372"/>
    </location>
</feature>
<dbReference type="GO" id="GO:0044879">
    <property type="term" value="P:mitotic morphogenesis checkpoint signaling"/>
    <property type="evidence" value="ECO:0007669"/>
    <property type="project" value="UniProtKB-ARBA"/>
</dbReference>
<dbReference type="Gene3D" id="1.10.510.10">
    <property type="entry name" value="Transferase(Phosphotransferase) domain 1"/>
    <property type="match status" value="1"/>
</dbReference>
<evidence type="ECO:0000256" key="11">
    <source>
        <dbReference type="ARBA" id="ARBA00048679"/>
    </source>
</evidence>
<dbReference type="OrthoDB" id="504170at2759"/>
<dbReference type="AlphaFoldDB" id="A0A9P8TJP8"/>
<dbReference type="InterPro" id="IPR000719">
    <property type="entry name" value="Prot_kinase_dom"/>
</dbReference>
<evidence type="ECO:0000256" key="6">
    <source>
        <dbReference type="ARBA" id="ARBA00022679"/>
    </source>
</evidence>
<keyword evidence="6" id="KW-0808">Transferase</keyword>
<keyword evidence="7 12" id="KW-0547">Nucleotide-binding</keyword>
<dbReference type="EC" id="2.7.11.1" evidence="3"/>
<dbReference type="GO" id="GO:0032161">
    <property type="term" value="C:cleavage apparatus septin structure"/>
    <property type="evidence" value="ECO:0007669"/>
    <property type="project" value="UniProtKB-ARBA"/>
</dbReference>
<evidence type="ECO:0000259" key="14">
    <source>
        <dbReference type="PROSITE" id="PS50011"/>
    </source>
</evidence>
<evidence type="ECO:0000313" key="16">
    <source>
        <dbReference type="Proteomes" id="UP000774326"/>
    </source>
</evidence>
<dbReference type="FunFam" id="1.10.510.10:FF:000394">
    <property type="entry name" value="Serine/threonine-protein kinase HSL1"/>
    <property type="match status" value="1"/>
</dbReference>